<sequence>MEPQNFFHLDAFKHHQMHILTETIYNIYLDHRNLSFRNPMTFYFYTSLLLLISLVYFLCFFFAKIRKKVSILPDNSKPRFRKRDKVMFFGRKMLRKVRSSIQGNEKPRGKKRQMVLKFAKKLLQIKKEIQPLELKVKEPSQAFLKEDLYDSDLHDLPDELIYMVKSIRVFGFFEKPLFLRLCQKIEIINLIQGEFLFNIGDSDNSIYIVKTGEIKVFLTETDGSMLTLKNVHPGESIASMLSVMDFLSGYPSHFKTVSASAVKDSQILRLKMSVLKQIVDEYPEMLVRVVQIIMVRLQRVTFTSLYKYLGLTTQLVNAGIPNPKRSFINVNANLMKKSSPSHSINRKSHHRSYSNADAIELSELIRMDVDKSHEIHHPQNQQQTNHFQSTTSSPKFTSKQNFIQDDRSRFIMKRKKSVLGDDRTAGMSYDEIVNMAVNDLKIILNLEDGTLLKKYIQIKEFLRDVCLASEETHDENNLIFLISGSITVSQKLIDTDEENYLYSVYPGELIGALDVLTGEESIFTVKTKQNCKVAVVSKENSYKIMSKHPEVVLSLAHTVIQRLSTFVRQIDFALDWVHYDSGRAIYRNGAQSDCTYIVLSGRLRSVITQPNGKLQLVGEYGKGDLVGIVELVTQTPRSSTVIAVRDSELAKLPDGLLETIKVKYPVVVTRLIHLLGHRLLVGANLHGINNGKISDMGSRPSGSNFSTVAVLSISDDVPDAFSYELYYALTAIGSVALLTSDFVKKTLGAGALDRQSEYRLCHWLGIQEDKNKIVLYQCDKGFSAWTQRCIRQADCILIVGLGDQEPSVGEVEKQLQYLSIRTQKELVLLHKFDGPAPKNTVKWLNMRDWCSSNHHIRCPKRLFVKRSSLKLREYYENEMKNHQPSIFSDFSRLARFLTGTSIGLVLGGGGARGIAHVGMIKAINEAGLPIDMVGGVSIGAFMGALWCMENNLTTFIQKAQSWSNGMTSYWNQILDLTYPSTAMFTGSAFNKSIYDVFGEVQVEDLWLPYFTVTTDITNSCPRTHRHGSLWRYVRASMSLSGYLPPLCDPTDGHLLLDGGYVNNLPADIMHDVMGAETIMAIDVGSQDNTDLTNYGDTLNGWWLLWKRWNPFTEPVRVPNLPEIQSRLAYVCCEKQLEEVKSSDYCMYIRPPIDGFKTLQFKSFKEIMNVGYHHGKAVFSTMTLAKQRSIMNFLQKDRCRKLSILSNDSFFGDGQVSLGKQLRFINKSSRQTSFTDLAERIYSIPTMINRPEIEDISEDDMEYYSEPELRELDPETENIKDRKISNEV</sequence>
<dbReference type="Pfam" id="PF24179">
    <property type="entry name" value="NTE_Ploop"/>
    <property type="match status" value="1"/>
</dbReference>
<dbReference type="SUPFAM" id="SSF51206">
    <property type="entry name" value="cAMP-binding domain-like"/>
    <property type="match status" value="3"/>
</dbReference>
<keyword evidence="10 19" id="KW-1133">Transmembrane helix</keyword>
<evidence type="ECO:0000256" key="7">
    <source>
        <dbReference type="ARBA" id="ARBA00022801"/>
    </source>
</evidence>
<evidence type="ECO:0000256" key="18">
    <source>
        <dbReference type="SAM" id="MobiDB-lite"/>
    </source>
</evidence>
<gene>
    <name evidence="20" type="ORF">QR98_0077330</name>
</gene>
<evidence type="ECO:0000256" key="1">
    <source>
        <dbReference type="ARBA" id="ARBA00004643"/>
    </source>
</evidence>
<dbReference type="OrthoDB" id="421051at2759"/>
<keyword evidence="5 19" id="KW-0812">Transmembrane</keyword>
<dbReference type="PROSITE" id="PS51635">
    <property type="entry name" value="PNPLA"/>
    <property type="match status" value="1"/>
</dbReference>
<feature type="active site" description="Proton acceptor" evidence="17">
    <location>
        <position position="1057"/>
    </location>
</feature>
<keyword evidence="12 19" id="KW-0472">Membrane</keyword>
<dbReference type="PANTHER" id="PTHR14226">
    <property type="entry name" value="NEUROPATHY TARGET ESTERASE/SWISS CHEESE D.MELANOGASTER"/>
    <property type="match status" value="1"/>
</dbReference>
<name>A0A132AFJ5_SARSC</name>
<evidence type="ECO:0000256" key="13">
    <source>
        <dbReference type="ARBA" id="ARBA00047314"/>
    </source>
</evidence>
<feature type="short sequence motif" description="DGA/G" evidence="17">
    <location>
        <begin position="1057"/>
        <end position="1059"/>
    </location>
</feature>
<feature type="short sequence motif" description="GXGXXG" evidence="17">
    <location>
        <begin position="908"/>
        <end position="913"/>
    </location>
</feature>
<feature type="compositionally biased region" description="Polar residues" evidence="18">
    <location>
        <begin position="378"/>
        <end position="398"/>
    </location>
</feature>
<dbReference type="CDD" id="cd00038">
    <property type="entry name" value="CAP_ED"/>
    <property type="match status" value="3"/>
</dbReference>
<evidence type="ECO:0000313" key="20">
    <source>
        <dbReference type="EMBL" id="KPM09200.1"/>
    </source>
</evidence>
<dbReference type="InterPro" id="IPR016035">
    <property type="entry name" value="Acyl_Trfase/lysoPLipase"/>
</dbReference>
<accession>A0A132AFJ5</accession>
<evidence type="ECO:0000256" key="14">
    <source>
        <dbReference type="ARBA" id="ARBA00048133"/>
    </source>
</evidence>
<evidence type="ECO:0000256" key="12">
    <source>
        <dbReference type="ARBA" id="ARBA00023136"/>
    </source>
</evidence>
<dbReference type="InterPro" id="IPR014710">
    <property type="entry name" value="RmlC-like_jellyroll"/>
</dbReference>
<dbReference type="FunFam" id="3.40.1090.10:FF:000001">
    <property type="entry name" value="neuropathy target esterase isoform X2"/>
    <property type="match status" value="1"/>
</dbReference>
<dbReference type="GO" id="GO:0016042">
    <property type="term" value="P:lipid catabolic process"/>
    <property type="evidence" value="ECO:0007669"/>
    <property type="project" value="UniProtKB-UniRule"/>
</dbReference>
<feature type="compositionally biased region" description="Basic and acidic residues" evidence="18">
    <location>
        <begin position="1266"/>
        <end position="1287"/>
    </location>
</feature>
<feature type="region of interest" description="Disordered" evidence="18">
    <location>
        <begin position="1254"/>
        <end position="1287"/>
    </location>
</feature>
<evidence type="ECO:0000313" key="21">
    <source>
        <dbReference type="Proteomes" id="UP000616769"/>
    </source>
</evidence>
<dbReference type="InterPro" id="IPR002641">
    <property type="entry name" value="PNPLA_dom"/>
</dbReference>
<evidence type="ECO:0000256" key="2">
    <source>
        <dbReference type="ARBA" id="ARBA00006636"/>
    </source>
</evidence>
<dbReference type="InterPro" id="IPR018490">
    <property type="entry name" value="cNMP-bd_dom_sf"/>
</dbReference>
<keyword evidence="4" id="KW-0597">Phosphoprotein</keyword>
<dbReference type="InterPro" id="IPR056556">
    <property type="entry name" value="NTE1_P-loop_dom"/>
</dbReference>
<dbReference type="GO" id="GO:0004622">
    <property type="term" value="F:phosphatidylcholine lysophospholipase activity"/>
    <property type="evidence" value="ECO:0007669"/>
    <property type="project" value="UniProtKB-EC"/>
</dbReference>
<feature type="active site" description="Nucleophile" evidence="17">
    <location>
        <position position="937"/>
    </location>
</feature>
<dbReference type="Pfam" id="PF00027">
    <property type="entry name" value="cNMP_binding"/>
    <property type="match status" value="3"/>
</dbReference>
<dbReference type="PROSITE" id="PS50042">
    <property type="entry name" value="CNMP_BINDING_3"/>
    <property type="match status" value="3"/>
</dbReference>
<evidence type="ECO:0000256" key="9">
    <source>
        <dbReference type="ARBA" id="ARBA00022963"/>
    </source>
</evidence>
<dbReference type="Proteomes" id="UP000616769">
    <property type="component" value="Unassembled WGS sequence"/>
</dbReference>
<evidence type="ECO:0000256" key="19">
    <source>
        <dbReference type="SAM" id="Phobius"/>
    </source>
</evidence>
<evidence type="ECO:0000256" key="17">
    <source>
        <dbReference type="PROSITE-ProRule" id="PRU01161"/>
    </source>
</evidence>
<evidence type="ECO:0000256" key="11">
    <source>
        <dbReference type="ARBA" id="ARBA00023098"/>
    </source>
</evidence>
<keyword evidence="11 17" id="KW-0443">Lipid metabolism</keyword>
<dbReference type="InterPro" id="IPR000595">
    <property type="entry name" value="cNMP-bd_dom"/>
</dbReference>
<organism evidence="20 21">
    <name type="scientific">Sarcoptes scabiei</name>
    <name type="common">Itch mite</name>
    <name type="synonym">Acarus scabiei</name>
    <dbReference type="NCBI Taxonomy" id="52283"/>
    <lineage>
        <taxon>Eukaryota</taxon>
        <taxon>Metazoa</taxon>
        <taxon>Ecdysozoa</taxon>
        <taxon>Arthropoda</taxon>
        <taxon>Chelicerata</taxon>
        <taxon>Arachnida</taxon>
        <taxon>Acari</taxon>
        <taxon>Acariformes</taxon>
        <taxon>Sarcoptiformes</taxon>
        <taxon>Astigmata</taxon>
        <taxon>Psoroptidia</taxon>
        <taxon>Sarcoptoidea</taxon>
        <taxon>Sarcoptidae</taxon>
        <taxon>Sarcoptinae</taxon>
        <taxon>Sarcoptes</taxon>
    </lineage>
</organism>
<dbReference type="SMART" id="SM00100">
    <property type="entry name" value="cNMP"/>
    <property type="match status" value="2"/>
</dbReference>
<comment type="caution">
    <text evidence="20">The sequence shown here is derived from an EMBL/GenBank/DDBJ whole genome shotgun (WGS) entry which is preliminary data.</text>
</comment>
<dbReference type="InterPro" id="IPR050301">
    <property type="entry name" value="NTE"/>
</dbReference>
<dbReference type="VEuPathDB" id="VectorBase:SSCA004103"/>
<protein>
    <recommendedName>
        <fullName evidence="3">lysophospholipase</fullName>
        <ecNumber evidence="3">3.1.1.5</ecNumber>
    </recommendedName>
</protein>
<feature type="compositionally biased region" description="Acidic residues" evidence="18">
    <location>
        <begin position="1254"/>
        <end position="1264"/>
    </location>
</feature>
<dbReference type="PANTHER" id="PTHR14226:SF29">
    <property type="entry name" value="NEUROPATHY TARGET ESTERASE SWS"/>
    <property type="match status" value="1"/>
</dbReference>
<dbReference type="GO" id="GO:0005789">
    <property type="term" value="C:endoplasmic reticulum membrane"/>
    <property type="evidence" value="ECO:0007669"/>
    <property type="project" value="UniProtKB-SubCell"/>
</dbReference>
<comment type="similarity">
    <text evidence="2">Belongs to the NTE family.</text>
</comment>
<dbReference type="Gene3D" id="3.40.1090.10">
    <property type="entry name" value="Cytosolic phospholipase A2 catalytic domain"/>
    <property type="match status" value="2"/>
</dbReference>
<evidence type="ECO:0000256" key="15">
    <source>
        <dbReference type="ARBA" id="ARBA00048454"/>
    </source>
</evidence>
<feature type="short sequence motif" description="GXSXG" evidence="17">
    <location>
        <begin position="935"/>
        <end position="939"/>
    </location>
</feature>
<keyword evidence="7 17" id="KW-0378">Hydrolase</keyword>
<keyword evidence="9 17" id="KW-0442">Lipid degradation</keyword>
<evidence type="ECO:0000256" key="3">
    <source>
        <dbReference type="ARBA" id="ARBA00013274"/>
    </source>
</evidence>
<dbReference type="EMBL" id="JXLN01013248">
    <property type="protein sequence ID" value="KPM09200.1"/>
    <property type="molecule type" value="Genomic_DNA"/>
</dbReference>
<proteinExistence type="inferred from homology"/>
<keyword evidence="8" id="KW-0256">Endoplasmic reticulum</keyword>
<dbReference type="FunFam" id="2.60.120.10:FF:000010">
    <property type="entry name" value="neuropathy target esterase isoform X1"/>
    <property type="match status" value="1"/>
</dbReference>
<comment type="catalytic activity">
    <reaction evidence="16">
        <text>1-hexadecanoyl-sn-glycero-3-phosphocholine + H2O = sn-glycerol 3-phosphocholine + hexadecanoate + H(+)</text>
        <dbReference type="Rhea" id="RHEA:40435"/>
        <dbReference type="ChEBI" id="CHEBI:7896"/>
        <dbReference type="ChEBI" id="CHEBI:15377"/>
        <dbReference type="ChEBI" id="CHEBI:15378"/>
        <dbReference type="ChEBI" id="CHEBI:16870"/>
        <dbReference type="ChEBI" id="CHEBI:72998"/>
    </reaction>
    <physiologicalReaction direction="left-to-right" evidence="16">
        <dbReference type="Rhea" id="RHEA:40436"/>
    </physiologicalReaction>
</comment>
<evidence type="ECO:0000256" key="16">
    <source>
        <dbReference type="ARBA" id="ARBA00048656"/>
    </source>
</evidence>
<evidence type="ECO:0000256" key="8">
    <source>
        <dbReference type="ARBA" id="ARBA00022824"/>
    </source>
</evidence>
<dbReference type="Gene3D" id="2.60.120.10">
    <property type="entry name" value="Jelly Rolls"/>
    <property type="match status" value="3"/>
</dbReference>
<dbReference type="FunFam" id="2.60.120.10:FF:000012">
    <property type="entry name" value="neuropathy target esterase isoform X2"/>
    <property type="match status" value="1"/>
</dbReference>
<dbReference type="SUPFAM" id="SSF52151">
    <property type="entry name" value="FabD/lysophospholipase-like"/>
    <property type="match status" value="1"/>
</dbReference>
<comment type="subcellular location">
    <subcellularLocation>
        <location evidence="1">Endoplasmic reticulum membrane</location>
        <topology evidence="1">Single-pass type III membrane protein</topology>
    </subcellularLocation>
</comment>
<dbReference type="EC" id="3.1.1.5" evidence="3"/>
<evidence type="ECO:0000256" key="10">
    <source>
        <dbReference type="ARBA" id="ARBA00022989"/>
    </source>
</evidence>
<comment type="catalytic activity">
    <reaction evidence="13">
        <text>1-(9Z-octadecenoyl)-sn-glycero-3-phosphocholine + H2O = sn-glycerol 3-phosphocholine + (9Z)-octadecenoate + H(+)</text>
        <dbReference type="Rhea" id="RHEA:40807"/>
        <dbReference type="ChEBI" id="CHEBI:15377"/>
        <dbReference type="ChEBI" id="CHEBI:15378"/>
        <dbReference type="ChEBI" id="CHEBI:16870"/>
        <dbReference type="ChEBI" id="CHEBI:28610"/>
        <dbReference type="ChEBI" id="CHEBI:30823"/>
    </reaction>
    <physiologicalReaction direction="left-to-right" evidence="13">
        <dbReference type="Rhea" id="RHEA:40808"/>
    </physiologicalReaction>
</comment>
<keyword evidence="6" id="KW-0677">Repeat</keyword>
<dbReference type="CDD" id="cd07225">
    <property type="entry name" value="Pat_PNPLA6_PNPLA7"/>
    <property type="match status" value="1"/>
</dbReference>
<evidence type="ECO:0000256" key="5">
    <source>
        <dbReference type="ARBA" id="ARBA00022692"/>
    </source>
</evidence>
<feature type="region of interest" description="Disordered" evidence="18">
    <location>
        <begin position="376"/>
        <end position="398"/>
    </location>
</feature>
<comment type="catalytic activity">
    <reaction evidence="15">
        <text>a 1-acyl-sn-glycero-3-phosphocholine + H2O = sn-glycerol 3-phosphocholine + a fatty acid + H(+)</text>
        <dbReference type="Rhea" id="RHEA:15177"/>
        <dbReference type="ChEBI" id="CHEBI:15377"/>
        <dbReference type="ChEBI" id="CHEBI:15378"/>
        <dbReference type="ChEBI" id="CHEBI:16870"/>
        <dbReference type="ChEBI" id="CHEBI:28868"/>
        <dbReference type="ChEBI" id="CHEBI:58168"/>
        <dbReference type="EC" id="3.1.1.5"/>
    </reaction>
    <physiologicalReaction direction="left-to-right" evidence="15">
        <dbReference type="Rhea" id="RHEA:15178"/>
    </physiologicalReaction>
</comment>
<comment type="catalytic activity">
    <reaction evidence="14">
        <text>1-hexadecanoyl-sn-glycero-3-phosphate + H2O = sn-glycerol 3-phosphate + hexadecanoate + H(+)</text>
        <dbReference type="Rhea" id="RHEA:49092"/>
        <dbReference type="ChEBI" id="CHEBI:7896"/>
        <dbReference type="ChEBI" id="CHEBI:15377"/>
        <dbReference type="ChEBI" id="CHEBI:15378"/>
        <dbReference type="ChEBI" id="CHEBI:57518"/>
        <dbReference type="ChEBI" id="CHEBI:57597"/>
    </reaction>
    <physiologicalReaction direction="left-to-right" evidence="14">
        <dbReference type="Rhea" id="RHEA:49093"/>
    </physiologicalReaction>
</comment>
<reference evidence="20 21" key="1">
    <citation type="journal article" date="2015" name="Parasit. Vectors">
        <title>Draft genome of the scabies mite.</title>
        <authorList>
            <person name="Rider S.D.Jr."/>
            <person name="Morgan M.S."/>
            <person name="Arlian L.G."/>
        </authorList>
    </citation>
    <scope>NUCLEOTIDE SEQUENCE [LARGE SCALE GENOMIC DNA]</scope>
    <source>
        <strain evidence="20">Arlian Lab</strain>
    </source>
</reference>
<dbReference type="Pfam" id="PF01734">
    <property type="entry name" value="Patatin"/>
    <property type="match status" value="1"/>
</dbReference>
<feature type="transmembrane region" description="Helical" evidence="19">
    <location>
        <begin position="42"/>
        <end position="63"/>
    </location>
</feature>
<evidence type="ECO:0000256" key="4">
    <source>
        <dbReference type="ARBA" id="ARBA00022553"/>
    </source>
</evidence>
<evidence type="ECO:0000256" key="6">
    <source>
        <dbReference type="ARBA" id="ARBA00022737"/>
    </source>
</evidence>
<dbReference type="FunFam" id="2.60.120.10:FF:000022">
    <property type="entry name" value="Patatin like phospholipase domain containing 7"/>
    <property type="match status" value="1"/>
</dbReference>